<dbReference type="EC" id="2.7.13.3" evidence="2"/>
<evidence type="ECO:0000256" key="4">
    <source>
        <dbReference type="ARBA" id="ARBA00022679"/>
    </source>
</evidence>
<dbReference type="CDD" id="cd00082">
    <property type="entry name" value="HisKA"/>
    <property type="match status" value="1"/>
</dbReference>
<feature type="domain" description="Response regulatory" evidence="9">
    <location>
        <begin position="363"/>
        <end position="481"/>
    </location>
</feature>
<dbReference type="InterPro" id="IPR003594">
    <property type="entry name" value="HATPase_dom"/>
</dbReference>
<evidence type="ECO:0000259" key="9">
    <source>
        <dbReference type="PROSITE" id="PS50110"/>
    </source>
</evidence>
<keyword evidence="3 6" id="KW-0597">Phosphoprotein</keyword>
<dbReference type="SUPFAM" id="SSF52172">
    <property type="entry name" value="CheY-like"/>
    <property type="match status" value="1"/>
</dbReference>
<evidence type="ECO:0000256" key="1">
    <source>
        <dbReference type="ARBA" id="ARBA00000085"/>
    </source>
</evidence>
<dbReference type="Gene3D" id="1.10.287.130">
    <property type="match status" value="1"/>
</dbReference>
<dbReference type="Gene3D" id="3.30.565.10">
    <property type="entry name" value="Histidine kinase-like ATPase, C-terminal domain"/>
    <property type="match status" value="1"/>
</dbReference>
<dbReference type="PROSITE" id="PS50110">
    <property type="entry name" value="RESPONSE_REGULATORY"/>
    <property type="match status" value="1"/>
</dbReference>
<evidence type="ECO:0000256" key="6">
    <source>
        <dbReference type="PROSITE-ProRule" id="PRU00169"/>
    </source>
</evidence>
<evidence type="ECO:0000256" key="3">
    <source>
        <dbReference type="ARBA" id="ARBA00022553"/>
    </source>
</evidence>
<keyword evidence="7" id="KW-1133">Transmembrane helix</keyword>
<evidence type="ECO:0000259" key="8">
    <source>
        <dbReference type="PROSITE" id="PS50109"/>
    </source>
</evidence>
<protein>
    <recommendedName>
        <fullName evidence="2">histidine kinase</fullName>
        <ecNumber evidence="2">2.7.13.3</ecNumber>
    </recommendedName>
</protein>
<evidence type="ECO:0000256" key="5">
    <source>
        <dbReference type="ARBA" id="ARBA00022777"/>
    </source>
</evidence>
<dbReference type="InterPro" id="IPR036097">
    <property type="entry name" value="HisK_dim/P_sf"/>
</dbReference>
<feature type="transmembrane region" description="Helical" evidence="7">
    <location>
        <begin position="64"/>
        <end position="84"/>
    </location>
</feature>
<dbReference type="SMART" id="SM00387">
    <property type="entry name" value="HATPase_c"/>
    <property type="match status" value="1"/>
</dbReference>
<keyword evidence="7" id="KW-0812">Transmembrane</keyword>
<dbReference type="RefSeq" id="WP_161716303.1">
    <property type="nucleotide sequence ID" value="NZ_JAAAPO010000001.1"/>
</dbReference>
<evidence type="ECO:0000313" key="11">
    <source>
        <dbReference type="Proteomes" id="UP000753724"/>
    </source>
</evidence>
<evidence type="ECO:0000256" key="2">
    <source>
        <dbReference type="ARBA" id="ARBA00012438"/>
    </source>
</evidence>
<comment type="catalytic activity">
    <reaction evidence="1">
        <text>ATP + protein L-histidine = ADP + protein N-phospho-L-histidine.</text>
        <dbReference type="EC" id="2.7.13.3"/>
    </reaction>
</comment>
<feature type="modified residue" description="4-aspartylphosphate" evidence="6">
    <location>
        <position position="412"/>
    </location>
</feature>
<dbReference type="Pfam" id="PF00512">
    <property type="entry name" value="HisKA"/>
    <property type="match status" value="1"/>
</dbReference>
<keyword evidence="11" id="KW-1185">Reference proteome</keyword>
<dbReference type="PANTHER" id="PTHR43047">
    <property type="entry name" value="TWO-COMPONENT HISTIDINE PROTEIN KINASE"/>
    <property type="match status" value="1"/>
</dbReference>
<dbReference type="Pfam" id="PF00072">
    <property type="entry name" value="Response_reg"/>
    <property type="match status" value="1"/>
</dbReference>
<dbReference type="SUPFAM" id="SSF55874">
    <property type="entry name" value="ATPase domain of HSP90 chaperone/DNA topoisomerase II/histidine kinase"/>
    <property type="match status" value="1"/>
</dbReference>
<evidence type="ECO:0000256" key="7">
    <source>
        <dbReference type="SAM" id="Phobius"/>
    </source>
</evidence>
<dbReference type="Pfam" id="PF02518">
    <property type="entry name" value="HATPase_c"/>
    <property type="match status" value="1"/>
</dbReference>
<dbReference type="InterPro" id="IPR005467">
    <property type="entry name" value="His_kinase_dom"/>
</dbReference>
<dbReference type="SMART" id="SM00388">
    <property type="entry name" value="HisKA"/>
    <property type="match status" value="1"/>
</dbReference>
<dbReference type="Gene3D" id="3.40.50.2300">
    <property type="match status" value="1"/>
</dbReference>
<organism evidence="10 11">
    <name type="scientific">Novosphingobium ovatum</name>
    <dbReference type="NCBI Taxonomy" id="1908523"/>
    <lineage>
        <taxon>Bacteria</taxon>
        <taxon>Pseudomonadati</taxon>
        <taxon>Pseudomonadota</taxon>
        <taxon>Alphaproteobacteria</taxon>
        <taxon>Sphingomonadales</taxon>
        <taxon>Sphingomonadaceae</taxon>
        <taxon>Novosphingobium</taxon>
    </lineage>
</organism>
<dbReference type="InterPro" id="IPR011006">
    <property type="entry name" value="CheY-like_superfamily"/>
</dbReference>
<feature type="domain" description="Histidine kinase" evidence="8">
    <location>
        <begin position="121"/>
        <end position="336"/>
    </location>
</feature>
<accession>A0ABW9X8Z7</accession>
<evidence type="ECO:0000313" key="10">
    <source>
        <dbReference type="EMBL" id="NBC34998.1"/>
    </source>
</evidence>
<dbReference type="InterPro" id="IPR003661">
    <property type="entry name" value="HisK_dim/P_dom"/>
</dbReference>
<dbReference type="InterPro" id="IPR004358">
    <property type="entry name" value="Sig_transdc_His_kin-like_C"/>
</dbReference>
<gene>
    <name evidence="10" type="ORF">GTZ99_00320</name>
</gene>
<keyword evidence="4" id="KW-0808">Transferase</keyword>
<keyword evidence="5" id="KW-0418">Kinase</keyword>
<name>A0ABW9X8Z7_9SPHN</name>
<dbReference type="SUPFAM" id="SSF47384">
    <property type="entry name" value="Homodimeric domain of signal transducing histidine kinase"/>
    <property type="match status" value="1"/>
</dbReference>
<proteinExistence type="predicted"/>
<dbReference type="InterPro" id="IPR036890">
    <property type="entry name" value="HATPase_C_sf"/>
</dbReference>
<feature type="transmembrane region" description="Helical" evidence="7">
    <location>
        <begin position="33"/>
        <end position="52"/>
    </location>
</feature>
<reference evidence="11" key="1">
    <citation type="submission" date="2020-01" db="EMBL/GenBank/DDBJ databases">
        <title>Sphingomonas sp. strain CSW-10.</title>
        <authorList>
            <person name="Chen W.-M."/>
        </authorList>
    </citation>
    <scope>NUCLEOTIDE SEQUENCE [LARGE SCALE GENOMIC DNA]</scope>
    <source>
        <strain evidence="11">FSY-8</strain>
    </source>
</reference>
<dbReference type="SMART" id="SM00448">
    <property type="entry name" value="REC"/>
    <property type="match status" value="1"/>
</dbReference>
<dbReference type="PROSITE" id="PS50109">
    <property type="entry name" value="HIS_KIN"/>
    <property type="match status" value="1"/>
</dbReference>
<dbReference type="Proteomes" id="UP000753724">
    <property type="component" value="Unassembled WGS sequence"/>
</dbReference>
<sequence length="576" mass="61799">MKRKAGSASGQTDTGAQAALSVAMRRAGRVQMALVLVAVLIGGGLINVLIVADLRAGGTGLLRLALALALGLMGCVVALGWGVLRRLAGWEARAAAELARLRRATDAAQAASETKSRYLANVSHEIRSPLNAIYGYAQMIERGDGVSVDEAAQVIRRCAEHITSLVETLLDISQVENGVLRVKTEPVRLSPFLEQLARMVRPAAQAKGLDFTLTTQGRLPPVVRMDAGRVRQVLLNLLFNAIKFTDTGGVTLSVRYSGQIAHFDVRDTGPGIRPEDQAEIFRPYERGGDADALARPGAGLGLTISRAIVDILGGQLELVESDASGSLFRLTLMLGEVLGQGDTAAAPDSAAQAITGYDGAVRHVLLIDDDDAQRGVLGAYLRQIGFAVADFGDGAAAIAHARDHAADLAICDISMPGMSGWEVAARLRADHPDMRIVMLSANVQEFHRPEIRPEWGDPAHDHFLVKPVDYAVLSETLGQALGLHYHRRAAQAPTQTLDVPPVPEADSAAPITLEPEVMAHVTRLRELLRIGYVRGIEQEIRLLAEKAPHAKNLTDRLFACLDRFDLAGMARLLEHV</sequence>
<dbReference type="InterPro" id="IPR001789">
    <property type="entry name" value="Sig_transdc_resp-reg_receiver"/>
</dbReference>
<dbReference type="EMBL" id="JAAAPO010000001">
    <property type="protein sequence ID" value="NBC34998.1"/>
    <property type="molecule type" value="Genomic_DNA"/>
</dbReference>
<keyword evidence="7" id="KW-0472">Membrane</keyword>
<comment type="caution">
    <text evidence="10">The sequence shown here is derived from an EMBL/GenBank/DDBJ whole genome shotgun (WGS) entry which is preliminary data.</text>
</comment>
<dbReference type="CDD" id="cd00156">
    <property type="entry name" value="REC"/>
    <property type="match status" value="1"/>
</dbReference>
<dbReference type="PRINTS" id="PR00344">
    <property type="entry name" value="BCTRLSENSOR"/>
</dbReference>